<dbReference type="PANTHER" id="PTHR10078:SF35">
    <property type="entry name" value="INTERLEUKIN-18"/>
    <property type="match status" value="1"/>
</dbReference>
<dbReference type="GeneID" id="105980688"/>
<dbReference type="GO" id="GO:0005615">
    <property type="term" value="C:extracellular space"/>
    <property type="evidence" value="ECO:0007669"/>
    <property type="project" value="UniProtKB-UniRule"/>
</dbReference>
<gene>
    <name evidence="12" type="primary">Il18</name>
</gene>
<evidence type="ECO:0000256" key="2">
    <source>
        <dbReference type="ARBA" id="ARBA00004613"/>
    </source>
</evidence>
<keyword evidence="7 10" id="KW-0964">Secreted</keyword>
<dbReference type="Proteomes" id="UP000081671">
    <property type="component" value="Unplaced"/>
</dbReference>
<sequence length="198" mass="22978">MAQVEMAAVPPEDSFINFLKMKFTDGMLYFIAENDDLESDYFGQLEQPKYSIIRNLDNQVLLITQERKPVFQDMPDSDCRDNASQTILLIQMYKDSEARGFAVTISAKNNKVYTLSCENKTITFKEMEPPINIYDTKSDIIFFQKSVPGHDDKMQFESSLYKGYFLACKQEGKLFKPILKRIDDYEDNSVMFTVQNDN</sequence>
<accession>A0A1S3EM59</accession>
<evidence type="ECO:0000256" key="8">
    <source>
        <dbReference type="ARBA" id="ARBA00023612"/>
    </source>
</evidence>
<evidence type="ECO:0000313" key="11">
    <source>
        <dbReference type="Proteomes" id="UP000081671"/>
    </source>
</evidence>
<evidence type="ECO:0000256" key="3">
    <source>
        <dbReference type="ARBA" id="ARBA00010448"/>
    </source>
</evidence>
<evidence type="ECO:0000256" key="7">
    <source>
        <dbReference type="ARBA" id="ARBA00022525"/>
    </source>
</evidence>
<keyword evidence="5" id="KW-0963">Cytoplasm</keyword>
<proteinExistence type="inferred from homology"/>
<dbReference type="GO" id="GO:0071222">
    <property type="term" value="P:cellular response to lipopolysaccharide"/>
    <property type="evidence" value="ECO:0007669"/>
    <property type="project" value="TreeGrafter"/>
</dbReference>
<dbReference type="PRINTS" id="PR01933">
    <property type="entry name" value="INTRLEUKIN18"/>
</dbReference>
<dbReference type="GO" id="GO:0005737">
    <property type="term" value="C:cytoplasm"/>
    <property type="evidence" value="ECO:0007669"/>
    <property type="project" value="UniProtKB-SubCell"/>
</dbReference>
<comment type="subcellular location">
    <subcellularLocation>
        <location evidence="1">Cytoplasm</location>
    </subcellularLocation>
    <subcellularLocation>
        <location evidence="2 10">Secreted</location>
    </subcellularLocation>
</comment>
<keyword evidence="11" id="KW-1185">Reference proteome</keyword>
<dbReference type="GO" id="GO:0005125">
    <property type="term" value="F:cytokine activity"/>
    <property type="evidence" value="ECO:0007669"/>
    <property type="project" value="UniProtKB-KW"/>
</dbReference>
<dbReference type="GO" id="GO:0006954">
    <property type="term" value="P:inflammatory response"/>
    <property type="evidence" value="ECO:0007669"/>
    <property type="project" value="UniProtKB-UniRule"/>
</dbReference>
<dbReference type="SUPFAM" id="SSF50353">
    <property type="entry name" value="Cytokine"/>
    <property type="match status" value="1"/>
</dbReference>
<dbReference type="InterPro" id="IPR008996">
    <property type="entry name" value="IL1/FGF"/>
</dbReference>
<evidence type="ECO:0000256" key="6">
    <source>
        <dbReference type="ARBA" id="ARBA00022514"/>
    </source>
</evidence>
<dbReference type="CDD" id="cd23298">
    <property type="entry name" value="beta-trefoil_IL18"/>
    <property type="match status" value="1"/>
</dbReference>
<organism evidence="11 12">
    <name type="scientific">Dipodomys ordii</name>
    <name type="common">Ord's kangaroo rat</name>
    <dbReference type="NCBI Taxonomy" id="10020"/>
    <lineage>
        <taxon>Eukaryota</taxon>
        <taxon>Metazoa</taxon>
        <taxon>Chordata</taxon>
        <taxon>Craniata</taxon>
        <taxon>Vertebrata</taxon>
        <taxon>Euteleostomi</taxon>
        <taxon>Mammalia</taxon>
        <taxon>Eutheria</taxon>
        <taxon>Euarchontoglires</taxon>
        <taxon>Glires</taxon>
        <taxon>Rodentia</taxon>
        <taxon>Castorimorpha</taxon>
        <taxon>Heteromyidae</taxon>
        <taxon>Dipodomyinae</taxon>
        <taxon>Dipodomys</taxon>
    </lineage>
</organism>
<dbReference type="RefSeq" id="XP_012865035.1">
    <property type="nucleotide sequence ID" value="XM_013009581.1"/>
</dbReference>
<comment type="similarity">
    <text evidence="3 10">Belongs to the IL-1 family.</text>
</comment>
<dbReference type="PIRSF" id="PIRSF015162">
    <property type="entry name" value="Interleukin_18"/>
    <property type="match status" value="1"/>
</dbReference>
<evidence type="ECO:0000256" key="4">
    <source>
        <dbReference type="ARBA" id="ARBA00016740"/>
    </source>
</evidence>
<evidence type="ECO:0000313" key="12">
    <source>
        <dbReference type="RefSeq" id="XP_012865035.1"/>
    </source>
</evidence>
<dbReference type="GO" id="GO:0019221">
    <property type="term" value="P:cytokine-mediated signaling pathway"/>
    <property type="evidence" value="ECO:0007669"/>
    <property type="project" value="TreeGrafter"/>
</dbReference>
<evidence type="ECO:0000256" key="10">
    <source>
        <dbReference type="PIRNR" id="PIRNR015162"/>
    </source>
</evidence>
<comment type="subunit">
    <text evidence="8">Forms a ternary complex with ligand-binding receptor subunit IL18R1 and signaling receptor subunit IL18RAP at the plasma membrane. Mature IL18 first binds to IL18R1 forming a low affinity binary complex, which then interacts with IL18RAP to form a high affinity ternary complex that signals inside the cell. Interacts with cargo receptor TMED10; the interaction mediates the translocation from the cytoplasm into the ERGIC (endoplasmic reticulum-Golgi intermediate compartment) and thereby secretion.</text>
</comment>
<dbReference type="InterPro" id="IPR000975">
    <property type="entry name" value="IL-1_fam"/>
</dbReference>
<dbReference type="Gene3D" id="2.80.10.50">
    <property type="match status" value="1"/>
</dbReference>
<name>A0A1S3EM59_DIPOR</name>
<dbReference type="AlphaFoldDB" id="A0A1S3EM59"/>
<dbReference type="GO" id="GO:0001819">
    <property type="term" value="P:positive regulation of cytokine production"/>
    <property type="evidence" value="ECO:0007669"/>
    <property type="project" value="UniProtKB-ARBA"/>
</dbReference>
<comment type="function">
    <text evidence="9 10">Pro-inflammatory cytokine primarily involved in epithelial barrier repair, polarized T-helper 1 (Th1) cell and natural killer (NK) cell immune responses. Upon binding to IL18R1 and IL18RAP, forms a signaling ternary complex which activates NF-kappa-B, triggering synthesis of inflammatory mediators. Synergizes with IL12/interleukin-12 to induce IFNG synthesis from T-helper 1 (Th1) cells and natural killer (NK) cells. Involved in transduction of inflammation downstream of pyroptosis: its mature form is specifically released in the extracellular milieu by passing through the gasdermin-D (GSDMD) pore.</text>
</comment>
<evidence type="ECO:0000256" key="5">
    <source>
        <dbReference type="ARBA" id="ARBA00022490"/>
    </source>
</evidence>
<dbReference type="PANTHER" id="PTHR10078">
    <property type="entry name" value="INTERLEUKIN-1 FAMILY MEMBER"/>
    <property type="match status" value="1"/>
</dbReference>
<dbReference type="GO" id="GO:0006955">
    <property type="term" value="P:immune response"/>
    <property type="evidence" value="ECO:0007669"/>
    <property type="project" value="InterPro"/>
</dbReference>
<evidence type="ECO:0000256" key="1">
    <source>
        <dbReference type="ARBA" id="ARBA00004496"/>
    </source>
</evidence>
<dbReference type="CTD" id="3606"/>
<dbReference type="InterPro" id="IPR015529">
    <property type="entry name" value="IL-18"/>
</dbReference>
<protein>
    <recommendedName>
        <fullName evidence="4 10">Interleukin-18</fullName>
        <shortName evidence="10">IL-18</shortName>
    </recommendedName>
</protein>
<dbReference type="OrthoDB" id="8535973at2759"/>
<keyword evidence="6 10" id="KW-0202">Cytokine</keyword>
<reference evidence="12" key="1">
    <citation type="submission" date="2025-08" db="UniProtKB">
        <authorList>
            <consortium name="RefSeq"/>
        </authorList>
    </citation>
    <scope>IDENTIFICATION</scope>
    <source>
        <tissue evidence="12">Kidney</tissue>
    </source>
</reference>
<dbReference type="Pfam" id="PF00340">
    <property type="entry name" value="IL1"/>
    <property type="match status" value="1"/>
</dbReference>
<evidence type="ECO:0000256" key="9">
    <source>
        <dbReference type="ARBA" id="ARBA00033736"/>
    </source>
</evidence>